<protein>
    <submittedName>
        <fullName evidence="1">Uncharacterized protein</fullName>
    </submittedName>
</protein>
<evidence type="ECO:0000313" key="2">
    <source>
        <dbReference type="Proteomes" id="UP000334923"/>
    </source>
</evidence>
<dbReference type="RefSeq" id="WP_246186502.1">
    <property type="nucleotide sequence ID" value="NZ_CABFVA020000025.1"/>
</dbReference>
<sequence length="283" mass="31139">MSRSRPHPQRGATKKRKKGFCVGGGLLLLAGWIGLLATHAAEPRIALLPSQADAIGRRLWQNESGGTLFGLTAWNAGEDFASLGIGHFIWYPSGMGGPFEESFPQLLQFLERRGVALPGWLAQARSCPWPDRRAFLAAADSSRMRELRSLLAKTVGEQTRFAIERLEGSLPKMLAAAPEGDRARVERNFQALEASPGGLFALVDYVNFKGDGAFSTERYRGEGWGLLDVLQAMEPGPALPSFRRAARSVLERRVRNAPPGRQEGRWLRGWLNRVDGYREGNAG</sequence>
<evidence type="ECO:0000313" key="1">
    <source>
        <dbReference type="EMBL" id="VVM05617.1"/>
    </source>
</evidence>
<dbReference type="EMBL" id="CABFVA020000025">
    <property type="protein sequence ID" value="VVM05617.1"/>
    <property type="molecule type" value="Genomic_DNA"/>
</dbReference>
<gene>
    <name evidence="1" type="ORF">MAMT_00700</name>
</gene>
<reference evidence="1 2" key="1">
    <citation type="submission" date="2019-09" db="EMBL/GenBank/DDBJ databases">
        <authorList>
            <person name="Cremers G."/>
        </authorList>
    </citation>
    <scope>NUCLEOTIDE SEQUENCE [LARGE SCALE GENOMIC DNA]</scope>
    <source>
        <strain evidence="1">4A</strain>
    </source>
</reference>
<proteinExistence type="predicted"/>
<dbReference type="Proteomes" id="UP000334923">
    <property type="component" value="Unassembled WGS sequence"/>
</dbReference>
<keyword evidence="2" id="KW-1185">Reference proteome</keyword>
<dbReference type="AlphaFoldDB" id="A0A5E6M8T4"/>
<name>A0A5E6M8T4_9BACT</name>
<accession>A0A5E6M8T4</accession>
<organism evidence="1 2">
    <name type="scientific">Methylacidimicrobium tartarophylax</name>
    <dbReference type="NCBI Taxonomy" id="1041768"/>
    <lineage>
        <taxon>Bacteria</taxon>
        <taxon>Pseudomonadati</taxon>
        <taxon>Verrucomicrobiota</taxon>
        <taxon>Methylacidimicrobium</taxon>
    </lineage>
</organism>